<protein>
    <submittedName>
        <fullName evidence="5">AraC-type DNA-binding protein</fullName>
    </submittedName>
</protein>
<dbReference type="RefSeq" id="WP_089999030.1">
    <property type="nucleotide sequence ID" value="NZ_FOBV01000002.1"/>
</dbReference>
<dbReference type="PANTHER" id="PTHR43280">
    <property type="entry name" value="ARAC-FAMILY TRANSCRIPTIONAL REGULATOR"/>
    <property type="match status" value="1"/>
</dbReference>
<dbReference type="PROSITE" id="PS01124">
    <property type="entry name" value="HTH_ARAC_FAMILY_2"/>
    <property type="match status" value="1"/>
</dbReference>
<dbReference type="Pfam" id="PF12833">
    <property type="entry name" value="HTH_18"/>
    <property type="match status" value="1"/>
</dbReference>
<evidence type="ECO:0000313" key="6">
    <source>
        <dbReference type="Proteomes" id="UP000199450"/>
    </source>
</evidence>
<feature type="domain" description="HTH araC/xylS-type" evidence="4">
    <location>
        <begin position="194"/>
        <end position="292"/>
    </location>
</feature>
<keyword evidence="3" id="KW-0804">Transcription</keyword>
<dbReference type="Proteomes" id="UP000199450">
    <property type="component" value="Unassembled WGS sequence"/>
</dbReference>
<reference evidence="6" key="1">
    <citation type="submission" date="2016-10" db="EMBL/GenBank/DDBJ databases">
        <authorList>
            <person name="Varghese N."/>
            <person name="Submissions S."/>
        </authorList>
    </citation>
    <scope>NUCLEOTIDE SEQUENCE [LARGE SCALE GENOMIC DNA]</scope>
    <source>
        <strain evidence="6">DSM 17453</strain>
    </source>
</reference>
<evidence type="ECO:0000259" key="4">
    <source>
        <dbReference type="PROSITE" id="PS01124"/>
    </source>
</evidence>
<keyword evidence="1" id="KW-0805">Transcription regulation</keyword>
<dbReference type="AlphaFoldDB" id="A0A1H7XDP2"/>
<name>A0A1H7XDP2_9FLAO</name>
<keyword evidence="6" id="KW-1185">Reference proteome</keyword>
<dbReference type="InterPro" id="IPR018060">
    <property type="entry name" value="HTH_AraC"/>
</dbReference>
<dbReference type="STRING" id="295069.SAMN05421856_102371"/>
<accession>A0A1H7XDP2</accession>
<dbReference type="Gene3D" id="1.10.10.60">
    <property type="entry name" value="Homeodomain-like"/>
    <property type="match status" value="1"/>
</dbReference>
<keyword evidence="2 5" id="KW-0238">DNA-binding</keyword>
<dbReference type="SMART" id="SM00342">
    <property type="entry name" value="HTH_ARAC"/>
    <property type="match status" value="1"/>
</dbReference>
<evidence type="ECO:0000256" key="2">
    <source>
        <dbReference type="ARBA" id="ARBA00023125"/>
    </source>
</evidence>
<organism evidence="5 6">
    <name type="scientific">Chryseobacterium taichungense</name>
    <dbReference type="NCBI Taxonomy" id="295069"/>
    <lineage>
        <taxon>Bacteria</taxon>
        <taxon>Pseudomonadati</taxon>
        <taxon>Bacteroidota</taxon>
        <taxon>Flavobacteriia</taxon>
        <taxon>Flavobacteriales</taxon>
        <taxon>Weeksellaceae</taxon>
        <taxon>Chryseobacterium group</taxon>
        <taxon>Chryseobacterium</taxon>
    </lineage>
</organism>
<gene>
    <name evidence="5" type="ORF">SAMN05421856_102371</name>
</gene>
<dbReference type="GO" id="GO:0003700">
    <property type="term" value="F:DNA-binding transcription factor activity"/>
    <property type="evidence" value="ECO:0007669"/>
    <property type="project" value="InterPro"/>
</dbReference>
<dbReference type="EMBL" id="FOBV01000002">
    <property type="protein sequence ID" value="SEM31803.1"/>
    <property type="molecule type" value="Genomic_DNA"/>
</dbReference>
<sequence length="293" mass="33408">MNKKKGYSIQEVIEYRKLNWFHSNDFIYLKEVPINFESFWIQPEYCCFAIIHSGKVVIENETGGLETAEKGSFILFKPSSTYKILEILPGTTGAGILFNRNFLVSFSEDVFYLLHNSFINTLSAHVIGLQAADYSKLTVLFAQVFELLTTLTPHQWNYSAKGLFLTLVNETDGILQHYKSNRLFANAEEQQLISSFLHLSSVHFIQHREVAFYAGKLHISVGHLHRTIKKVLNTTPINILHKSVLQEAKQLLAFSNKNISEIADMLQFGSVHSFSKFFKKHTGVSPSHYVNAD</sequence>
<dbReference type="GO" id="GO:0043565">
    <property type="term" value="F:sequence-specific DNA binding"/>
    <property type="evidence" value="ECO:0007669"/>
    <property type="project" value="InterPro"/>
</dbReference>
<evidence type="ECO:0000256" key="1">
    <source>
        <dbReference type="ARBA" id="ARBA00023015"/>
    </source>
</evidence>
<dbReference type="PANTHER" id="PTHR43280:SF32">
    <property type="entry name" value="TRANSCRIPTIONAL REGULATORY PROTEIN"/>
    <property type="match status" value="1"/>
</dbReference>
<dbReference type="SUPFAM" id="SSF46689">
    <property type="entry name" value="Homeodomain-like"/>
    <property type="match status" value="1"/>
</dbReference>
<proteinExistence type="predicted"/>
<dbReference type="OrthoDB" id="1007667at2"/>
<evidence type="ECO:0000256" key="3">
    <source>
        <dbReference type="ARBA" id="ARBA00023163"/>
    </source>
</evidence>
<dbReference type="InterPro" id="IPR009057">
    <property type="entry name" value="Homeodomain-like_sf"/>
</dbReference>
<evidence type="ECO:0000313" key="5">
    <source>
        <dbReference type="EMBL" id="SEM31803.1"/>
    </source>
</evidence>